<proteinExistence type="predicted"/>
<organism evidence="1 2">
    <name type="scientific">candidate division WOR-3 bacterium</name>
    <dbReference type="NCBI Taxonomy" id="2052148"/>
    <lineage>
        <taxon>Bacteria</taxon>
        <taxon>Bacteria division WOR-3</taxon>
    </lineage>
</organism>
<dbReference type="EMBL" id="VGIR01000073">
    <property type="protein sequence ID" value="MBM3332290.1"/>
    <property type="molecule type" value="Genomic_DNA"/>
</dbReference>
<protein>
    <submittedName>
        <fullName evidence="1">Uncharacterized protein</fullName>
    </submittedName>
</protein>
<evidence type="ECO:0000313" key="1">
    <source>
        <dbReference type="EMBL" id="MBM3332290.1"/>
    </source>
</evidence>
<comment type="caution">
    <text evidence="1">The sequence shown here is derived from an EMBL/GenBank/DDBJ whole genome shotgun (WGS) entry which is preliminary data.</text>
</comment>
<evidence type="ECO:0000313" key="2">
    <source>
        <dbReference type="Proteomes" id="UP000779900"/>
    </source>
</evidence>
<dbReference type="Proteomes" id="UP000779900">
    <property type="component" value="Unassembled WGS sequence"/>
</dbReference>
<reference evidence="1" key="1">
    <citation type="submission" date="2019-03" db="EMBL/GenBank/DDBJ databases">
        <title>Lake Tanganyika Metagenome-Assembled Genomes (MAGs).</title>
        <authorList>
            <person name="Tran P."/>
        </authorList>
    </citation>
    <scope>NUCLEOTIDE SEQUENCE</scope>
    <source>
        <strain evidence="1">K_DeepCast_150m_m2_040</strain>
    </source>
</reference>
<sequence length="514" mass="57911">MTEHRTLALDLLAGEIAEKVCRIDTVLDAAERDAPSSEHQVVSAIRDMVDVLKHELFYALSAWREGRKPSRPEEPKTALGRQMLFADGLMRVVNHFHPVHLQLGLLSTSWIGSETQIFLRGLFRTSPAAIERISVVASREYAFAEAGLPGETLGRGGPEDNSGNQTVVVLLPRIELRNPLNWAMGAHEAAHAIMHMRGVRESLERIWSRTRGLQRESFFAWTQELLADYLACTCLLDAYPVSLALYAFTSRQRIDSVSVSHPELLRRIRDLMNLFLPVWGPPKLSPVFLEPPGFGSASLFFPAGESDIGDLSVLLNDLVDLTLHLPQTRAQGVNRTEYPFQTHELLEALKGIVVESQRDLRTEHPKAEYDSATRKALLKRLNQHVPIGSFPSSPEQPAVLKCQSAELKDHLEEGKPLTGDCTDLKKDLFNSIRELPTTMTQIINTGWHYRLTVSHERFSQAFLNEGYSLDDPKKGFLKRLDDYRAHIEERDKLLLKSIEIAHYVDVLRELPDGA</sequence>
<accession>A0A937XJK8</accession>
<dbReference type="AlphaFoldDB" id="A0A937XJK8"/>
<name>A0A937XJK8_UNCW3</name>
<gene>
    <name evidence="1" type="ORF">FJY68_10675</name>
</gene>